<protein>
    <submittedName>
        <fullName evidence="7">Sigma-70 family RNA polymerase sigma factor</fullName>
    </submittedName>
</protein>
<dbReference type="SUPFAM" id="SSF88659">
    <property type="entry name" value="Sigma3 and sigma4 domains of RNA polymerase sigma factors"/>
    <property type="match status" value="1"/>
</dbReference>
<accession>A0ABY9XT01</accession>
<dbReference type="InterPro" id="IPR007627">
    <property type="entry name" value="RNA_pol_sigma70_r2"/>
</dbReference>
<dbReference type="RefSeq" id="WP_415865599.1">
    <property type="nucleotide sequence ID" value="NZ_CP134537.1"/>
</dbReference>
<keyword evidence="4" id="KW-0804">Transcription</keyword>
<evidence type="ECO:0000256" key="4">
    <source>
        <dbReference type="ARBA" id="ARBA00023163"/>
    </source>
</evidence>
<dbReference type="EMBL" id="CP134537">
    <property type="protein sequence ID" value="WNH09073.1"/>
    <property type="molecule type" value="Genomic_DNA"/>
</dbReference>
<keyword evidence="3" id="KW-0731">Sigma factor</keyword>
<evidence type="ECO:0000313" key="8">
    <source>
        <dbReference type="Proteomes" id="UP001302806"/>
    </source>
</evidence>
<organism evidence="7 8">
    <name type="scientific">Thalassobellus suaedae</name>
    <dbReference type="NCBI Taxonomy" id="3074124"/>
    <lineage>
        <taxon>Bacteria</taxon>
        <taxon>Pseudomonadati</taxon>
        <taxon>Bacteroidota</taxon>
        <taxon>Flavobacteriia</taxon>
        <taxon>Flavobacteriales</taxon>
        <taxon>Flavobacteriaceae</taxon>
        <taxon>Thalassobellus</taxon>
    </lineage>
</organism>
<evidence type="ECO:0000256" key="1">
    <source>
        <dbReference type="ARBA" id="ARBA00010641"/>
    </source>
</evidence>
<dbReference type="Proteomes" id="UP001302806">
    <property type="component" value="Chromosome"/>
</dbReference>
<dbReference type="InterPro" id="IPR036388">
    <property type="entry name" value="WH-like_DNA-bd_sf"/>
</dbReference>
<evidence type="ECO:0000256" key="2">
    <source>
        <dbReference type="ARBA" id="ARBA00023015"/>
    </source>
</evidence>
<evidence type="ECO:0000313" key="7">
    <source>
        <dbReference type="EMBL" id="WNH09073.1"/>
    </source>
</evidence>
<dbReference type="InterPro" id="IPR013324">
    <property type="entry name" value="RNA_pol_sigma_r3/r4-like"/>
</dbReference>
<evidence type="ECO:0000259" key="6">
    <source>
        <dbReference type="Pfam" id="PF08281"/>
    </source>
</evidence>
<proteinExistence type="inferred from homology"/>
<dbReference type="InterPro" id="IPR014284">
    <property type="entry name" value="RNA_pol_sigma-70_dom"/>
</dbReference>
<dbReference type="Gene3D" id="1.10.10.10">
    <property type="entry name" value="Winged helix-like DNA-binding domain superfamily/Winged helix DNA-binding domain"/>
    <property type="match status" value="1"/>
</dbReference>
<sequence>MNNHIYENSDLINALKQGEAKAYSFLVDYFHHKLCIYAFSLCHDDDIAKDIVQNVFISIWKRREDLNPSFNFKNLLYKSVYNEFIDHYRKRRKVLELEKKYIEGLSTIIEEDDEKSLEKLILLVKQEIENLPKKCKQTFLLSKSDGLTNIEISEYLNVSIKAVEANMTKVL</sequence>
<evidence type="ECO:0000259" key="5">
    <source>
        <dbReference type="Pfam" id="PF04542"/>
    </source>
</evidence>
<dbReference type="Pfam" id="PF08281">
    <property type="entry name" value="Sigma70_r4_2"/>
    <property type="match status" value="1"/>
</dbReference>
<dbReference type="InterPro" id="IPR039425">
    <property type="entry name" value="RNA_pol_sigma-70-like"/>
</dbReference>
<dbReference type="PANTHER" id="PTHR43133">
    <property type="entry name" value="RNA POLYMERASE ECF-TYPE SIGMA FACTO"/>
    <property type="match status" value="1"/>
</dbReference>
<name>A0ABY9XT01_9FLAO</name>
<dbReference type="Pfam" id="PF04542">
    <property type="entry name" value="Sigma70_r2"/>
    <property type="match status" value="1"/>
</dbReference>
<feature type="domain" description="RNA polymerase sigma-70 region 2" evidence="5">
    <location>
        <begin position="26"/>
        <end position="93"/>
    </location>
</feature>
<keyword evidence="2" id="KW-0805">Transcription regulation</keyword>
<feature type="domain" description="RNA polymerase sigma factor 70 region 4 type 2" evidence="6">
    <location>
        <begin position="124"/>
        <end position="168"/>
    </location>
</feature>
<dbReference type="PANTHER" id="PTHR43133:SF46">
    <property type="entry name" value="RNA POLYMERASE SIGMA-70 FACTOR ECF SUBFAMILY"/>
    <property type="match status" value="1"/>
</dbReference>
<dbReference type="InterPro" id="IPR013325">
    <property type="entry name" value="RNA_pol_sigma_r2"/>
</dbReference>
<dbReference type="InterPro" id="IPR013249">
    <property type="entry name" value="RNA_pol_sigma70_r4_t2"/>
</dbReference>
<dbReference type="Gene3D" id="1.10.1740.10">
    <property type="match status" value="1"/>
</dbReference>
<comment type="similarity">
    <text evidence="1">Belongs to the sigma-70 factor family. ECF subfamily.</text>
</comment>
<gene>
    <name evidence="7" type="ORF">RHP51_18955</name>
</gene>
<dbReference type="NCBIfam" id="TIGR02937">
    <property type="entry name" value="sigma70-ECF"/>
    <property type="match status" value="1"/>
</dbReference>
<dbReference type="SUPFAM" id="SSF88946">
    <property type="entry name" value="Sigma2 domain of RNA polymerase sigma factors"/>
    <property type="match status" value="1"/>
</dbReference>
<evidence type="ECO:0000256" key="3">
    <source>
        <dbReference type="ARBA" id="ARBA00023082"/>
    </source>
</evidence>
<reference evidence="7 8" key="1">
    <citation type="submission" date="2023-09" db="EMBL/GenBank/DDBJ databases">
        <title>Thalassobella suaedae gen. nov., sp. nov., a marine bacterium of the family Flavobacteriaceae isolated from a halophyte Suaeda japonica.</title>
        <authorList>
            <person name="Lee S.Y."/>
            <person name="Hwang C.Y."/>
        </authorList>
    </citation>
    <scope>NUCLEOTIDE SEQUENCE [LARGE SCALE GENOMIC DNA]</scope>
    <source>
        <strain evidence="7 8">HL-DH14</strain>
    </source>
</reference>